<dbReference type="EMBL" id="CP030759">
    <property type="protein sequence ID" value="AXA36447.1"/>
    <property type="molecule type" value="Genomic_DNA"/>
</dbReference>
<dbReference type="Proteomes" id="UP000262583">
    <property type="component" value="Chromosome"/>
</dbReference>
<proteinExistence type="predicted"/>
<gene>
    <name evidence="1" type="ORF">BRCON_1670</name>
</gene>
<reference evidence="1 2" key="1">
    <citation type="submission" date="2018-05" db="EMBL/GenBank/DDBJ databases">
        <title>A metagenomic window into the 2 km-deep terrestrial subsurface aquifer revealed taxonomically and functionally diverse microbial community comprising novel uncultured bacterial lineages.</title>
        <authorList>
            <person name="Kadnikov V.V."/>
            <person name="Mardanov A.V."/>
            <person name="Beletsky A.V."/>
            <person name="Banks D."/>
            <person name="Pimenov N.V."/>
            <person name="Frank Y.A."/>
            <person name="Karnachuk O.V."/>
            <person name="Ravin N.V."/>
        </authorList>
    </citation>
    <scope>NUCLEOTIDE SEQUENCE [LARGE SCALE GENOMIC DNA]</scope>
    <source>
        <strain evidence="1">BY</strain>
    </source>
</reference>
<dbReference type="AlphaFoldDB" id="A0A2Z4Y5G0"/>
<evidence type="ECO:0000313" key="2">
    <source>
        <dbReference type="Proteomes" id="UP000262583"/>
    </source>
</evidence>
<protein>
    <submittedName>
        <fullName evidence="1">Uncharacterized protein</fullName>
    </submittedName>
</protein>
<accession>A0A2Z4Y5G0</accession>
<organism evidence="1 2">
    <name type="scientific">Sumerlaea chitinivorans</name>
    <dbReference type="NCBI Taxonomy" id="2250252"/>
    <lineage>
        <taxon>Bacteria</taxon>
        <taxon>Candidatus Sumerlaeota</taxon>
        <taxon>Candidatus Sumerlaeia</taxon>
        <taxon>Candidatus Sumerlaeales</taxon>
        <taxon>Candidatus Sumerlaeaceae</taxon>
        <taxon>Candidatus Sumerlaea</taxon>
    </lineage>
</organism>
<evidence type="ECO:0000313" key="1">
    <source>
        <dbReference type="EMBL" id="AXA36447.1"/>
    </source>
</evidence>
<name>A0A2Z4Y5G0_SUMC1</name>
<dbReference type="KEGG" id="schv:BRCON_1670"/>
<sequence length="39" mass="4637">MAKQILTHSSLMWCDPISYIATMRPRQWRMPFASRLKLA</sequence>